<dbReference type="OrthoDB" id="9805416at2"/>
<evidence type="ECO:0000259" key="4">
    <source>
        <dbReference type="Pfam" id="PF00389"/>
    </source>
</evidence>
<keyword evidence="2" id="KW-0520">NAD</keyword>
<dbReference type="Proteomes" id="UP000184226">
    <property type="component" value="Unassembled WGS sequence"/>
</dbReference>
<dbReference type="PANTHER" id="PTHR43333:SF1">
    <property type="entry name" value="D-ISOMER SPECIFIC 2-HYDROXYACID DEHYDROGENASE NAD-BINDING DOMAIN-CONTAINING PROTEIN"/>
    <property type="match status" value="1"/>
</dbReference>
<dbReference type="GO" id="GO:0016616">
    <property type="term" value="F:oxidoreductase activity, acting on the CH-OH group of donors, NAD or NADP as acceptor"/>
    <property type="evidence" value="ECO:0007669"/>
    <property type="project" value="InterPro"/>
</dbReference>
<sequence>MRITLLPTALSRPALRARLATIPGIEFDWIDDRRQLARSLETAEALIVGTPLLDEDALACIGRAPMLRWLQLLNAGVEKIPPGLLRDTQILCNASAALAPTVAEHALSLLLALGRGLDSFVAARTNMLWEASRKGKLRSLHGATVVIVGFGAIGQSLGSLLRPLRCRIIAITRNGGPEPMADASVAMDDIDNALAQADAIVLTLPLTTATTRLFNARRFAACARKPILINVSRGAIVDTLALDDALRTGQIGAAGLDVVDPEPLPPRHPLWSAPNLILTPHVAAGGSHDALADFIAENIQRYAHGQEPLSRVSARQLAFSSQLPP</sequence>
<dbReference type="Pfam" id="PF00389">
    <property type="entry name" value="2-Hacid_dh"/>
    <property type="match status" value="1"/>
</dbReference>
<dbReference type="SUPFAM" id="SSF52283">
    <property type="entry name" value="Formate/glycerate dehydrogenase catalytic domain-like"/>
    <property type="match status" value="1"/>
</dbReference>
<dbReference type="InterPro" id="IPR006139">
    <property type="entry name" value="D-isomer_2_OHA_DH_cat_dom"/>
</dbReference>
<dbReference type="Pfam" id="PF02826">
    <property type="entry name" value="2-Hacid_dh_C"/>
    <property type="match status" value="1"/>
</dbReference>
<evidence type="ECO:0000256" key="2">
    <source>
        <dbReference type="ARBA" id="ARBA00023027"/>
    </source>
</evidence>
<evidence type="ECO:0000313" key="6">
    <source>
        <dbReference type="EMBL" id="SHH11400.1"/>
    </source>
</evidence>
<dbReference type="PANTHER" id="PTHR43333">
    <property type="entry name" value="2-HACID_DH_C DOMAIN-CONTAINING PROTEIN"/>
    <property type="match status" value="1"/>
</dbReference>
<evidence type="ECO:0000259" key="5">
    <source>
        <dbReference type="Pfam" id="PF02826"/>
    </source>
</evidence>
<feature type="domain" description="D-isomer specific 2-hydroxyacid dehydrogenase catalytic" evidence="4">
    <location>
        <begin position="30"/>
        <end position="312"/>
    </location>
</feature>
<dbReference type="InterPro" id="IPR036291">
    <property type="entry name" value="NAD(P)-bd_dom_sf"/>
</dbReference>
<dbReference type="PROSITE" id="PS00671">
    <property type="entry name" value="D_2_HYDROXYACID_DH_3"/>
    <property type="match status" value="1"/>
</dbReference>
<dbReference type="RefSeq" id="WP_084135724.1">
    <property type="nucleotide sequence ID" value="NZ_FQXE01000002.1"/>
</dbReference>
<reference evidence="6 7" key="1">
    <citation type="submission" date="2016-11" db="EMBL/GenBank/DDBJ databases">
        <authorList>
            <person name="Jaros S."/>
            <person name="Januszkiewicz K."/>
            <person name="Wedrychowicz H."/>
        </authorList>
    </citation>
    <scope>NUCLEOTIDE SEQUENCE [LARGE SCALE GENOMIC DNA]</scope>
    <source>
        <strain evidence="6 7">CGMCC 1.10190</strain>
    </source>
</reference>
<keyword evidence="1 3" id="KW-0560">Oxidoreductase</keyword>
<dbReference type="STRING" id="658167.SAMN04488135_102220"/>
<name>A0A1M5QBU9_9BURK</name>
<dbReference type="InterPro" id="IPR029753">
    <property type="entry name" value="D-isomer_DH_CS"/>
</dbReference>
<keyword evidence="7" id="KW-1185">Reference proteome</keyword>
<evidence type="ECO:0000256" key="1">
    <source>
        <dbReference type="ARBA" id="ARBA00023002"/>
    </source>
</evidence>
<feature type="domain" description="D-isomer specific 2-hydroxyacid dehydrogenase NAD-binding" evidence="5">
    <location>
        <begin position="107"/>
        <end position="283"/>
    </location>
</feature>
<proteinExistence type="inferred from homology"/>
<accession>A0A1M5QBU9</accession>
<dbReference type="AlphaFoldDB" id="A0A1M5QBU9"/>
<dbReference type="EMBL" id="FQXE01000002">
    <property type="protein sequence ID" value="SHH11400.1"/>
    <property type="molecule type" value="Genomic_DNA"/>
</dbReference>
<dbReference type="SUPFAM" id="SSF51735">
    <property type="entry name" value="NAD(P)-binding Rossmann-fold domains"/>
    <property type="match status" value="1"/>
</dbReference>
<dbReference type="Gene3D" id="3.40.50.720">
    <property type="entry name" value="NAD(P)-binding Rossmann-like Domain"/>
    <property type="match status" value="2"/>
</dbReference>
<comment type="similarity">
    <text evidence="3">Belongs to the D-isomer specific 2-hydroxyacid dehydrogenase family.</text>
</comment>
<gene>
    <name evidence="6" type="ORF">SAMN04488135_102220</name>
</gene>
<organism evidence="6 7">
    <name type="scientific">Pollutimonas bauzanensis</name>
    <dbReference type="NCBI Taxonomy" id="658167"/>
    <lineage>
        <taxon>Bacteria</taxon>
        <taxon>Pseudomonadati</taxon>
        <taxon>Pseudomonadota</taxon>
        <taxon>Betaproteobacteria</taxon>
        <taxon>Burkholderiales</taxon>
        <taxon>Alcaligenaceae</taxon>
        <taxon>Pollutimonas</taxon>
    </lineage>
</organism>
<evidence type="ECO:0000313" key="7">
    <source>
        <dbReference type="Proteomes" id="UP000184226"/>
    </source>
</evidence>
<dbReference type="InterPro" id="IPR006140">
    <property type="entry name" value="D-isomer_DH_NAD-bd"/>
</dbReference>
<dbReference type="GO" id="GO:0051287">
    <property type="term" value="F:NAD binding"/>
    <property type="evidence" value="ECO:0007669"/>
    <property type="project" value="InterPro"/>
</dbReference>
<protein>
    <submittedName>
        <fullName evidence="6">Phosphoglycerate dehydrogenase</fullName>
    </submittedName>
</protein>
<evidence type="ECO:0000256" key="3">
    <source>
        <dbReference type="RuleBase" id="RU003719"/>
    </source>
</evidence>